<gene>
    <name evidence="6" type="ORF">MCOS_LOCUS640</name>
</gene>
<name>A0A0R3U2F6_MESCO</name>
<dbReference type="InterPro" id="IPR036388">
    <property type="entry name" value="WH-like_DNA-bd_sf"/>
</dbReference>
<feature type="region of interest" description="Disordered" evidence="4">
    <location>
        <begin position="68"/>
        <end position="89"/>
    </location>
</feature>
<dbReference type="SMART" id="SM00413">
    <property type="entry name" value="ETS"/>
    <property type="match status" value="1"/>
</dbReference>
<reference evidence="6 7" key="1">
    <citation type="submission" date="2018-10" db="EMBL/GenBank/DDBJ databases">
        <authorList>
            <consortium name="Pathogen Informatics"/>
        </authorList>
    </citation>
    <scope>NUCLEOTIDE SEQUENCE [LARGE SCALE GENOMIC DNA]</scope>
</reference>
<comment type="subcellular location">
    <subcellularLocation>
        <location evidence="3">Nucleus</location>
    </subcellularLocation>
</comment>
<evidence type="ECO:0000256" key="3">
    <source>
        <dbReference type="RuleBase" id="RU004019"/>
    </source>
</evidence>
<dbReference type="SUPFAM" id="SSF46785">
    <property type="entry name" value="Winged helix' DNA-binding domain"/>
    <property type="match status" value="1"/>
</dbReference>
<dbReference type="OrthoDB" id="5961210at2759"/>
<dbReference type="GO" id="GO:0043565">
    <property type="term" value="F:sequence-specific DNA binding"/>
    <property type="evidence" value="ECO:0007669"/>
    <property type="project" value="InterPro"/>
</dbReference>
<dbReference type="GO" id="GO:0000981">
    <property type="term" value="F:DNA-binding transcription factor activity, RNA polymerase II-specific"/>
    <property type="evidence" value="ECO:0007669"/>
    <property type="project" value="TreeGrafter"/>
</dbReference>
<comment type="similarity">
    <text evidence="1 3">Belongs to the ETS family.</text>
</comment>
<evidence type="ECO:0000256" key="2">
    <source>
        <dbReference type="ARBA" id="ARBA00023125"/>
    </source>
</evidence>
<dbReference type="Gene3D" id="1.10.10.10">
    <property type="entry name" value="Winged helix-like DNA-binding domain superfamily/Winged helix DNA-binding domain"/>
    <property type="match status" value="1"/>
</dbReference>
<dbReference type="AlphaFoldDB" id="A0A0R3U2F6"/>
<dbReference type="STRING" id="53468.A0A0R3U2F6"/>
<dbReference type="GO" id="GO:0005634">
    <property type="term" value="C:nucleus"/>
    <property type="evidence" value="ECO:0007669"/>
    <property type="project" value="UniProtKB-SubCell"/>
</dbReference>
<organism evidence="6 7">
    <name type="scientific">Mesocestoides corti</name>
    <name type="common">Flatworm</name>
    <dbReference type="NCBI Taxonomy" id="53468"/>
    <lineage>
        <taxon>Eukaryota</taxon>
        <taxon>Metazoa</taxon>
        <taxon>Spiralia</taxon>
        <taxon>Lophotrochozoa</taxon>
        <taxon>Platyhelminthes</taxon>
        <taxon>Cestoda</taxon>
        <taxon>Eucestoda</taxon>
        <taxon>Cyclophyllidea</taxon>
        <taxon>Mesocestoididae</taxon>
        <taxon>Mesocestoides</taxon>
    </lineage>
</organism>
<feature type="compositionally biased region" description="Pro residues" evidence="4">
    <location>
        <begin position="261"/>
        <end position="270"/>
    </location>
</feature>
<protein>
    <recommendedName>
        <fullName evidence="5">ETS domain-containing protein</fullName>
    </recommendedName>
</protein>
<keyword evidence="3" id="KW-0539">Nucleus</keyword>
<dbReference type="EMBL" id="UXSR01000058">
    <property type="protein sequence ID" value="VDD74637.1"/>
    <property type="molecule type" value="Genomic_DNA"/>
</dbReference>
<feature type="region of interest" description="Disordered" evidence="4">
    <location>
        <begin position="499"/>
        <end position="540"/>
    </location>
</feature>
<feature type="region of interest" description="Disordered" evidence="4">
    <location>
        <begin position="293"/>
        <end position="394"/>
    </location>
</feature>
<evidence type="ECO:0000259" key="5">
    <source>
        <dbReference type="PROSITE" id="PS50061"/>
    </source>
</evidence>
<dbReference type="InterPro" id="IPR046328">
    <property type="entry name" value="ETS_fam"/>
</dbReference>
<proteinExistence type="inferred from homology"/>
<feature type="region of interest" description="Disordered" evidence="4">
    <location>
        <begin position="253"/>
        <end position="278"/>
    </location>
</feature>
<dbReference type="InterPro" id="IPR000418">
    <property type="entry name" value="Ets_dom"/>
</dbReference>
<dbReference type="GO" id="GO:0030154">
    <property type="term" value="P:cell differentiation"/>
    <property type="evidence" value="ECO:0007669"/>
    <property type="project" value="TreeGrafter"/>
</dbReference>
<dbReference type="InterPro" id="IPR036390">
    <property type="entry name" value="WH_DNA-bd_sf"/>
</dbReference>
<feature type="domain" description="ETS" evidence="5">
    <location>
        <begin position="399"/>
        <end position="491"/>
    </location>
</feature>
<sequence>MVKHHCCQASNAPPSSPDNLCAIVVGGFLMENAKHEDEGSGMFDLNAQTSPTSYRAPRLSRLAPNDFPESEDLHAAFGSLDNPEDPSQAQHCFIRPVDRQPPRLEEFDEDNGFDSGFGSLQLTPSEINSDSVCESLSPRATPFWRQGRDEYFNVNLPLSEPSPNLPVKEEFYRHSVTPSNQLLELKRYRTLEYASKLCTPPPPQLSKNMQDGLYWGDSYNGRLVLHDCDNGGDVVSPSVPYVGTKDPFVGPFFRANSMSASPPPPPPPARSPSSSPVSHRILNKRVAQREANDFLSSSDAGGHFDERYVDDDDDEDDNDDDYDDRFGLDARYEEGGFASSTRLSHRQGGHRVNQGYSVRRGHSNSLPGANQRRPRGNTAPATVERPRKTCAPRNGGRKHNLLNFILELLTTRQNCVEWVDKPKQVFQIVNPEQLTRLWGEHKNNFKMSFDSLSRSLRYASHANWNRDDFRLYYKPGKLERIPGTRHQYRLIHRPTDPRELLHDTPFPVNSQGCGSEHRRSTNPGCQMAPYKHSLPQKPFL</sequence>
<feature type="compositionally biased region" description="Basic and acidic residues" evidence="4">
    <location>
        <begin position="324"/>
        <end position="334"/>
    </location>
</feature>
<dbReference type="Pfam" id="PF00178">
    <property type="entry name" value="Ets"/>
    <property type="match status" value="1"/>
</dbReference>
<dbReference type="Proteomes" id="UP000267029">
    <property type="component" value="Unassembled WGS sequence"/>
</dbReference>
<evidence type="ECO:0000256" key="4">
    <source>
        <dbReference type="SAM" id="MobiDB-lite"/>
    </source>
</evidence>
<dbReference type="PRINTS" id="PR00454">
    <property type="entry name" value="ETSDOMAIN"/>
</dbReference>
<keyword evidence="7" id="KW-1185">Reference proteome</keyword>
<evidence type="ECO:0000313" key="7">
    <source>
        <dbReference type="Proteomes" id="UP000267029"/>
    </source>
</evidence>
<evidence type="ECO:0000313" key="6">
    <source>
        <dbReference type="EMBL" id="VDD74637.1"/>
    </source>
</evidence>
<dbReference type="PANTHER" id="PTHR11849">
    <property type="entry name" value="ETS"/>
    <property type="match status" value="1"/>
</dbReference>
<keyword evidence="2 3" id="KW-0238">DNA-binding</keyword>
<accession>A0A0R3U2F6</accession>
<feature type="compositionally biased region" description="Acidic residues" evidence="4">
    <location>
        <begin position="308"/>
        <end position="323"/>
    </location>
</feature>
<evidence type="ECO:0000256" key="1">
    <source>
        <dbReference type="ARBA" id="ARBA00005562"/>
    </source>
</evidence>
<dbReference type="PROSITE" id="PS50061">
    <property type="entry name" value="ETS_DOMAIN_3"/>
    <property type="match status" value="1"/>
</dbReference>